<evidence type="ECO:0000313" key="3">
    <source>
        <dbReference type="Proteomes" id="UP000076842"/>
    </source>
</evidence>
<dbReference type="InParanoid" id="A0A165GIF6"/>
<dbReference type="Proteomes" id="UP000076842">
    <property type="component" value="Unassembled WGS sequence"/>
</dbReference>
<dbReference type="InterPro" id="IPR024983">
    <property type="entry name" value="CHAT_dom"/>
</dbReference>
<evidence type="ECO:0000313" key="2">
    <source>
        <dbReference type="EMBL" id="KZT58110.1"/>
    </source>
</evidence>
<dbReference type="Gene3D" id="1.25.40.10">
    <property type="entry name" value="Tetratricopeptide repeat domain"/>
    <property type="match status" value="1"/>
</dbReference>
<dbReference type="InterPro" id="IPR011990">
    <property type="entry name" value="TPR-like_helical_dom_sf"/>
</dbReference>
<proteinExistence type="predicted"/>
<accession>A0A165GIF6</accession>
<name>A0A165GIF6_9BASI</name>
<sequence>MRPLSSACMSASATLPHTTMGSKIVNNTATQIERVEAALASFEWYGKDKHLDYAIETCLEDVDPIPLPDERDTQYPQWAILRARCLRLRFDREGSQDDIDTSRQLLEAIQQHPHLDRANRIEVLFRLGEVHYTLFDAYCDHASTDRAYTFFSDALSVASEQGEPIKLFDEIRYRFARCLSARATLRREEAHFSQAVEILEELIARRDYNDPLRINALQTLSVAFYLRYYVSPQKPESLLTQCEKNAREALELSANLRCRPYVFSVLSSVLRQRYLRHPAADLIHEASELGEQGATLVLRSQWLRAIDRRLLTDFGDMLKDARTVEGTLETMRKAAHYERLALTGVHPTTRKLPYARCVMNACITFCNLCEEGGDPKHADEAVTYGNEALRYFPAQAEQLTVILAALGWSYGLRYSHYGDDKDFKHAISFMEQASERSKNKNVEWAECGMPELHRNLGFLYDQKFRRNRQATDLERAIEFGQLCVDLDPVGNRKPSYLSQVGERLLYRYELTGNTDDLVKSISSAEASLSLSNSSGYQRHTILVRYARSLRRRYEVAKDPRDIQLAIICIAEALERYEKTSFAHRTPYLSELAAAHQARYDHSGDPRDLRAALDTYEIASTNLSAAIKDRIEAARAGGILAYRTNCVWAAAKGFCTAVALLPRLAWIGMNTRDRQKKVTFATGLLACNAAAAAIEIRNPEHAVELLEHGRSIIWRSILDLRTDIQELTAAHPPLAAELLVVAQALEYDEVEAPEGTPELEEERSQRRRRLAERWEDIVNQVRELEGFESFLEPPRYDKLQQAAHDGPVVIINVSEYRTDAMVITATEPLVQIPLPDLPCQDINALAYAWQHQTLKYPKDGEGSRCVDQVLQHICRRLWDGGFGHIAAVLKEMKAGHKNGDFRVWLMPTGMLSLLPIHCAGPCQPNAFGMYDFITSYTGTLSSLLYARGTSATYNNAGYRMLAIAQPKVANFPILRCIEQEIGTLLHSAFAPNMTFLSEGETTVSRFVAELPQHEWLHCCSHATWNSADPLDSAFCLKDGKVTLSSIVGLHLRTAQFAFLSACHTARQTSLLPDESMHLAAGMQVSGFRGVLATQWAMADQDGPTLTRVFYDYLTKDARPPEARNAAHALHLALRHFRLRDIPMYRWASFVHFGI</sequence>
<dbReference type="EMBL" id="KV423955">
    <property type="protein sequence ID" value="KZT58110.1"/>
    <property type="molecule type" value="Genomic_DNA"/>
</dbReference>
<dbReference type="Pfam" id="PF12770">
    <property type="entry name" value="CHAT"/>
    <property type="match status" value="1"/>
</dbReference>
<dbReference type="OrthoDB" id="9991317at2759"/>
<reference evidence="2 3" key="1">
    <citation type="journal article" date="2016" name="Mol. Biol. Evol.">
        <title>Comparative Genomics of Early-Diverging Mushroom-Forming Fungi Provides Insights into the Origins of Lignocellulose Decay Capabilities.</title>
        <authorList>
            <person name="Nagy L.G."/>
            <person name="Riley R."/>
            <person name="Tritt A."/>
            <person name="Adam C."/>
            <person name="Daum C."/>
            <person name="Floudas D."/>
            <person name="Sun H."/>
            <person name="Yadav J.S."/>
            <person name="Pangilinan J."/>
            <person name="Larsson K.H."/>
            <person name="Matsuura K."/>
            <person name="Barry K."/>
            <person name="Labutti K."/>
            <person name="Kuo R."/>
            <person name="Ohm R.A."/>
            <person name="Bhattacharya S.S."/>
            <person name="Shirouzu T."/>
            <person name="Yoshinaga Y."/>
            <person name="Martin F.M."/>
            <person name="Grigoriev I.V."/>
            <person name="Hibbett D.S."/>
        </authorList>
    </citation>
    <scope>NUCLEOTIDE SEQUENCE [LARGE SCALE GENOMIC DNA]</scope>
    <source>
        <strain evidence="2 3">HHB12733</strain>
    </source>
</reference>
<gene>
    <name evidence="2" type="ORF">CALCODRAFT_517028</name>
</gene>
<dbReference type="AlphaFoldDB" id="A0A165GIF6"/>
<feature type="domain" description="CHAT" evidence="1">
    <location>
        <begin position="873"/>
        <end position="1152"/>
    </location>
</feature>
<protein>
    <recommendedName>
        <fullName evidence="1">CHAT domain-containing protein</fullName>
    </recommendedName>
</protein>
<organism evidence="2 3">
    <name type="scientific">Calocera cornea HHB12733</name>
    <dbReference type="NCBI Taxonomy" id="1353952"/>
    <lineage>
        <taxon>Eukaryota</taxon>
        <taxon>Fungi</taxon>
        <taxon>Dikarya</taxon>
        <taxon>Basidiomycota</taxon>
        <taxon>Agaricomycotina</taxon>
        <taxon>Dacrymycetes</taxon>
        <taxon>Dacrymycetales</taxon>
        <taxon>Dacrymycetaceae</taxon>
        <taxon>Calocera</taxon>
    </lineage>
</organism>
<keyword evidence="3" id="KW-1185">Reference proteome</keyword>
<evidence type="ECO:0000259" key="1">
    <source>
        <dbReference type="Pfam" id="PF12770"/>
    </source>
</evidence>
<dbReference type="SUPFAM" id="SSF81901">
    <property type="entry name" value="HCP-like"/>
    <property type="match status" value="1"/>
</dbReference>
<dbReference type="STRING" id="1353952.A0A165GIF6"/>